<dbReference type="AlphaFoldDB" id="A0A370KIT7"/>
<evidence type="ECO:0000313" key="2">
    <source>
        <dbReference type="Proteomes" id="UP000254939"/>
    </source>
</evidence>
<reference evidence="1 2" key="1">
    <citation type="submission" date="2017-03" db="EMBL/GenBank/DDBJ databases">
        <title>Genome analysis of Rhizobial strains effectives or ineffectives for nitrogen fixation isolated from bean seeds.</title>
        <authorList>
            <person name="Peralta H."/>
            <person name="Aguilar-Vera A."/>
            <person name="Mora Y."/>
            <person name="Vargas-Lagunas C."/>
            <person name="Girard L."/>
            <person name="Mora J."/>
        </authorList>
    </citation>
    <scope>NUCLEOTIDE SEQUENCE [LARGE SCALE GENOMIC DNA]</scope>
    <source>
        <strain evidence="1 2">CCGM3</strain>
    </source>
</reference>
<accession>A0A370KIT7</accession>
<dbReference type="EMBL" id="NAAC01000031">
    <property type="protein sequence ID" value="RDJ05796.1"/>
    <property type="molecule type" value="Genomic_DNA"/>
</dbReference>
<organism evidence="1 2">
    <name type="scientific">Rhizobium grahamii</name>
    <dbReference type="NCBI Taxonomy" id="1120045"/>
    <lineage>
        <taxon>Bacteria</taxon>
        <taxon>Pseudomonadati</taxon>
        <taxon>Pseudomonadota</taxon>
        <taxon>Alphaproteobacteria</taxon>
        <taxon>Hyphomicrobiales</taxon>
        <taxon>Rhizobiaceae</taxon>
        <taxon>Rhizobium/Agrobacterium group</taxon>
        <taxon>Rhizobium</taxon>
    </lineage>
</organism>
<dbReference type="Proteomes" id="UP000254939">
    <property type="component" value="Unassembled WGS sequence"/>
</dbReference>
<dbReference type="OrthoDB" id="7352421at2"/>
<gene>
    <name evidence="1" type="ORF">B5K06_25550</name>
</gene>
<protein>
    <submittedName>
        <fullName evidence="1">Uncharacterized protein</fullName>
    </submittedName>
</protein>
<proteinExistence type="predicted"/>
<evidence type="ECO:0000313" key="1">
    <source>
        <dbReference type="EMBL" id="RDJ05796.1"/>
    </source>
</evidence>
<sequence length="105" mass="11206">MSGAWLGAGNSRGHGGFFYDQLFLPLMRSMTTTNALLPAIRSMRFGPAHSIGRSSDQRGSTTSRLAAVSGLTELFGRAGGTVARADVADFVVQQLTADTWLHNSF</sequence>
<comment type="caution">
    <text evidence="1">The sequence shown here is derived from an EMBL/GenBank/DDBJ whole genome shotgun (WGS) entry which is preliminary data.</text>
</comment>
<name>A0A370KIT7_9HYPH</name>